<dbReference type="AlphaFoldDB" id="A0A914EDN6"/>
<feature type="region of interest" description="Disordered" evidence="8">
    <location>
        <begin position="126"/>
        <end position="149"/>
    </location>
</feature>
<dbReference type="GO" id="GO:0097504">
    <property type="term" value="C:Gemini of Cajal bodies"/>
    <property type="evidence" value="ECO:0007669"/>
    <property type="project" value="UniProtKB-SubCell"/>
</dbReference>
<sequence>MNKGAILFSRKDAKTETEEIWDDSALIRMYEKSIEKTYDKIRTSGSTSSLNASTAETSSKRRESVDSSTGDQWKPNDLCMAPYEGKWYPATIISIDEKKKTCKVLYNGYDQEEIVDLKDLLREEDVEWSQDEPESALEDSAMDESQSSLTEDILVNEKAKKKSRKSSRASLNASAGISIKQIMDPDLIPPPPPALFGKAVVANNEKEALTNMLMSWYMTGYHTGYFQAMRDMKEKPSGSGQGKKL</sequence>
<dbReference type="InterPro" id="IPR010304">
    <property type="entry name" value="SMN_Tudor"/>
</dbReference>
<dbReference type="SUPFAM" id="SSF63748">
    <property type="entry name" value="Tudor/PWWP/MBT"/>
    <property type="match status" value="1"/>
</dbReference>
<dbReference type="Gene3D" id="3.40.190.10">
    <property type="entry name" value="Periplasmic binding protein-like II"/>
    <property type="match status" value="1"/>
</dbReference>
<dbReference type="PROSITE" id="PS50304">
    <property type="entry name" value="TUDOR"/>
    <property type="match status" value="1"/>
</dbReference>
<evidence type="ECO:0000259" key="9">
    <source>
        <dbReference type="PROSITE" id="PS50304"/>
    </source>
</evidence>
<comment type="subcellular location">
    <subcellularLocation>
        <location evidence="1">Cytoplasm</location>
        <location evidence="1">Myofibril</location>
        <location evidence="1">Sarcomere</location>
        <location evidence="1">Z line</location>
    </subcellularLocation>
    <subcellularLocation>
        <location evidence="2">Nucleus</location>
        <location evidence="2">Cajal body</location>
    </subcellularLocation>
    <subcellularLocation>
        <location evidence="7">Nucleus</location>
        <location evidence="7">Gem</location>
    </subcellularLocation>
</comment>
<dbReference type="Pfam" id="PF06003">
    <property type="entry name" value="SMN_Tudor"/>
    <property type="match status" value="1"/>
</dbReference>
<organism evidence="10 11">
    <name type="scientific">Acrobeloides nanus</name>
    <dbReference type="NCBI Taxonomy" id="290746"/>
    <lineage>
        <taxon>Eukaryota</taxon>
        <taxon>Metazoa</taxon>
        <taxon>Ecdysozoa</taxon>
        <taxon>Nematoda</taxon>
        <taxon>Chromadorea</taxon>
        <taxon>Rhabditida</taxon>
        <taxon>Tylenchina</taxon>
        <taxon>Cephalobomorpha</taxon>
        <taxon>Cephaloboidea</taxon>
        <taxon>Cephalobidae</taxon>
        <taxon>Acrobeloides</taxon>
    </lineage>
</organism>
<evidence type="ECO:0000256" key="3">
    <source>
        <dbReference type="ARBA" id="ARBA00005371"/>
    </source>
</evidence>
<proteinExistence type="inferred from homology"/>
<evidence type="ECO:0000313" key="10">
    <source>
        <dbReference type="Proteomes" id="UP000887540"/>
    </source>
</evidence>
<dbReference type="PANTHER" id="PTHR39267:SF1">
    <property type="entry name" value="SURVIVAL MOTOR NEURON PROTEIN"/>
    <property type="match status" value="1"/>
</dbReference>
<dbReference type="InterPro" id="IPR049481">
    <property type="entry name" value="SMN_G2-BD"/>
</dbReference>
<evidence type="ECO:0000256" key="1">
    <source>
        <dbReference type="ARBA" id="ARBA00004216"/>
    </source>
</evidence>
<evidence type="ECO:0000256" key="8">
    <source>
        <dbReference type="SAM" id="MobiDB-lite"/>
    </source>
</evidence>
<dbReference type="GO" id="GO:0003723">
    <property type="term" value="F:RNA binding"/>
    <property type="evidence" value="ECO:0007669"/>
    <property type="project" value="InterPro"/>
</dbReference>
<dbReference type="SMART" id="SM00333">
    <property type="entry name" value="TUDOR"/>
    <property type="match status" value="1"/>
</dbReference>
<comment type="similarity">
    <text evidence="3">Belongs to the SMN family.</text>
</comment>
<feature type="compositionally biased region" description="Acidic residues" evidence="8">
    <location>
        <begin position="126"/>
        <end position="142"/>
    </location>
</feature>
<keyword evidence="6" id="KW-0539">Nucleus</keyword>
<dbReference type="GO" id="GO:0006397">
    <property type="term" value="P:mRNA processing"/>
    <property type="evidence" value="ECO:0007669"/>
    <property type="project" value="UniProtKB-KW"/>
</dbReference>
<evidence type="ECO:0000256" key="7">
    <source>
        <dbReference type="ARBA" id="ARBA00034695"/>
    </source>
</evidence>
<protein>
    <submittedName>
        <fullName evidence="11">Tudor domain-containing protein</fullName>
    </submittedName>
</protein>
<dbReference type="Gene3D" id="2.30.30.140">
    <property type="match status" value="1"/>
</dbReference>
<dbReference type="GO" id="GO:0030018">
    <property type="term" value="C:Z disc"/>
    <property type="evidence" value="ECO:0007669"/>
    <property type="project" value="UniProtKB-SubCell"/>
</dbReference>
<accession>A0A914EDN6</accession>
<dbReference type="Pfam" id="PF20636">
    <property type="entry name" value="SMN_G2-BD"/>
    <property type="match status" value="1"/>
</dbReference>
<dbReference type="WBParaSite" id="ACRNAN_scaffold7492.g16968.t1">
    <property type="protein sequence ID" value="ACRNAN_scaffold7492.g16968.t1"/>
    <property type="gene ID" value="ACRNAN_scaffold7492.g16968"/>
</dbReference>
<evidence type="ECO:0000256" key="4">
    <source>
        <dbReference type="ARBA" id="ARBA00022664"/>
    </source>
</evidence>
<dbReference type="InterPro" id="IPR040424">
    <property type="entry name" value="Smn1"/>
</dbReference>
<keyword evidence="4" id="KW-0507">mRNA processing</keyword>
<feature type="domain" description="Tudor" evidence="9">
    <location>
        <begin position="72"/>
        <end position="130"/>
    </location>
</feature>
<evidence type="ECO:0000256" key="6">
    <source>
        <dbReference type="ARBA" id="ARBA00023242"/>
    </source>
</evidence>
<feature type="region of interest" description="Disordered" evidence="8">
    <location>
        <begin position="44"/>
        <end position="73"/>
    </location>
</feature>
<dbReference type="GO" id="GO:0008380">
    <property type="term" value="P:RNA splicing"/>
    <property type="evidence" value="ECO:0007669"/>
    <property type="project" value="UniProtKB-KW"/>
</dbReference>
<reference evidence="11" key="1">
    <citation type="submission" date="2022-11" db="UniProtKB">
        <authorList>
            <consortium name="WormBaseParasite"/>
        </authorList>
    </citation>
    <scope>IDENTIFICATION</scope>
</reference>
<dbReference type="InterPro" id="IPR002999">
    <property type="entry name" value="Tudor"/>
</dbReference>
<evidence type="ECO:0000256" key="2">
    <source>
        <dbReference type="ARBA" id="ARBA00004408"/>
    </source>
</evidence>
<evidence type="ECO:0000256" key="5">
    <source>
        <dbReference type="ARBA" id="ARBA00023187"/>
    </source>
</evidence>
<name>A0A914EDN6_9BILA</name>
<evidence type="ECO:0000313" key="11">
    <source>
        <dbReference type="WBParaSite" id="ACRNAN_scaffold7492.g16968.t1"/>
    </source>
</evidence>
<dbReference type="InterPro" id="IPR047313">
    <property type="entry name" value="SMN_C"/>
</dbReference>
<dbReference type="GO" id="GO:0015030">
    <property type="term" value="C:Cajal body"/>
    <property type="evidence" value="ECO:0007669"/>
    <property type="project" value="UniProtKB-SubCell"/>
</dbReference>
<dbReference type="PANTHER" id="PTHR39267">
    <property type="entry name" value="SURVIVAL MOTOR NEURON-LIKE PROTEIN 1"/>
    <property type="match status" value="1"/>
</dbReference>
<dbReference type="CDD" id="cd22852">
    <property type="entry name" value="SMN_C"/>
    <property type="match status" value="1"/>
</dbReference>
<dbReference type="Pfam" id="PF20635">
    <property type="entry name" value="SMN_YG-box"/>
    <property type="match status" value="1"/>
</dbReference>
<keyword evidence="10" id="KW-1185">Reference proteome</keyword>
<dbReference type="Proteomes" id="UP000887540">
    <property type="component" value="Unplaced"/>
</dbReference>
<keyword evidence="5" id="KW-0508">mRNA splicing</keyword>
<feature type="compositionally biased region" description="Polar residues" evidence="8">
    <location>
        <begin position="44"/>
        <end position="57"/>
    </location>
</feature>